<organism evidence="7 8">
    <name type="scientific">Hyphomonas oceanitis SCH89</name>
    <dbReference type="NCBI Taxonomy" id="1280953"/>
    <lineage>
        <taxon>Bacteria</taxon>
        <taxon>Pseudomonadati</taxon>
        <taxon>Pseudomonadota</taxon>
        <taxon>Alphaproteobacteria</taxon>
        <taxon>Hyphomonadales</taxon>
        <taxon>Hyphomonadaceae</taxon>
        <taxon>Hyphomonas</taxon>
    </lineage>
</organism>
<name>A0A059GD14_9PROT</name>
<dbReference type="GO" id="GO:0032993">
    <property type="term" value="C:protein-DNA complex"/>
    <property type="evidence" value="ECO:0007669"/>
    <property type="project" value="TreeGrafter"/>
</dbReference>
<gene>
    <name evidence="7" type="ORF">HOC_01190</name>
</gene>
<feature type="domain" description="HTH lysR-type" evidence="6">
    <location>
        <begin position="3"/>
        <end position="60"/>
    </location>
</feature>
<dbReference type="SUPFAM" id="SSF53850">
    <property type="entry name" value="Periplasmic binding protein-like II"/>
    <property type="match status" value="1"/>
</dbReference>
<protein>
    <submittedName>
        <fullName evidence="7">LysR family transcriptional regulator</fullName>
    </submittedName>
</protein>
<dbReference type="Pfam" id="PF03466">
    <property type="entry name" value="LysR_substrate"/>
    <property type="match status" value="1"/>
</dbReference>
<dbReference type="InterPro" id="IPR005119">
    <property type="entry name" value="LysR_subst-bd"/>
</dbReference>
<keyword evidence="8" id="KW-1185">Reference proteome</keyword>
<evidence type="ECO:0000313" key="7">
    <source>
        <dbReference type="EMBL" id="KDA04455.1"/>
    </source>
</evidence>
<dbReference type="Gene3D" id="3.40.190.10">
    <property type="entry name" value="Periplasmic binding protein-like II"/>
    <property type="match status" value="2"/>
</dbReference>
<comment type="caution">
    <text evidence="7">The sequence shown here is derived from an EMBL/GenBank/DDBJ whole genome shotgun (WGS) entry which is preliminary data.</text>
</comment>
<evidence type="ECO:0000256" key="5">
    <source>
        <dbReference type="ARBA" id="ARBA00023163"/>
    </source>
</evidence>
<reference evidence="7 8" key="1">
    <citation type="journal article" date="2014" name="Antonie Van Leeuwenhoek">
        <title>Hyphomonas beringensis sp. nov. and Hyphomonas chukchiensis sp. nov., isolated from surface seawater of the Bering Sea and Chukchi Sea.</title>
        <authorList>
            <person name="Li C."/>
            <person name="Lai Q."/>
            <person name="Li G."/>
            <person name="Dong C."/>
            <person name="Wang J."/>
            <person name="Liao Y."/>
            <person name="Shao Z."/>
        </authorList>
    </citation>
    <scope>NUCLEOTIDE SEQUENCE [LARGE SCALE GENOMIC DNA]</scope>
    <source>
        <strain evidence="7 8">SCH89</strain>
    </source>
</reference>
<evidence type="ECO:0000256" key="2">
    <source>
        <dbReference type="ARBA" id="ARBA00023015"/>
    </source>
</evidence>
<dbReference type="Proteomes" id="UP000024942">
    <property type="component" value="Unassembled WGS sequence"/>
</dbReference>
<dbReference type="CDD" id="cd08411">
    <property type="entry name" value="PBP2_OxyR"/>
    <property type="match status" value="1"/>
</dbReference>
<dbReference type="PRINTS" id="PR00039">
    <property type="entry name" value="HTHLYSR"/>
</dbReference>
<sequence>MRPTLRQLQYIVAVAETGKFHEAAKTLNVSQPSLSAQIAAAEAQLGAVLIERGRNGAIMTPTGEEVVRRARVILTQLEDLKTVARQTEGRVAGRYRLGTVPTIGPYLLPSAVKELHRLFSDLRMSVREERTIDLEEKLNDGRLDMIISTPEDHVNSESMSLFQETLFICAASDDELSQGEGPVDISALQGRELLSLGFGHRLSVVIQMLADAAGAHVSTEYEGTSLDAVRQMSAMGAGVAILPNLYAVVEAQRDPGQVVRPLRHLLATRDVSLIWRTGSPLGRDIEALGLVFRDVAMDILESEALRPAGRPVRRR</sequence>
<dbReference type="SUPFAM" id="SSF46785">
    <property type="entry name" value="Winged helix' DNA-binding domain"/>
    <property type="match status" value="1"/>
</dbReference>
<dbReference type="STRING" id="1280953.HOC_01190"/>
<dbReference type="OrthoDB" id="9775392at2"/>
<dbReference type="RefSeq" id="WP_035534947.1">
    <property type="nucleotide sequence ID" value="NZ_ARYL01000001.1"/>
</dbReference>
<dbReference type="AlphaFoldDB" id="A0A059GD14"/>
<keyword evidence="4" id="KW-0010">Activator</keyword>
<keyword evidence="3" id="KW-0238">DNA-binding</keyword>
<evidence type="ECO:0000259" key="6">
    <source>
        <dbReference type="PROSITE" id="PS50931"/>
    </source>
</evidence>
<dbReference type="PATRIC" id="fig|1280953.3.peg.238"/>
<dbReference type="InterPro" id="IPR036388">
    <property type="entry name" value="WH-like_DNA-bd_sf"/>
</dbReference>
<dbReference type="EMBL" id="ARYL01000001">
    <property type="protein sequence ID" value="KDA04455.1"/>
    <property type="molecule type" value="Genomic_DNA"/>
</dbReference>
<dbReference type="InterPro" id="IPR036390">
    <property type="entry name" value="WH_DNA-bd_sf"/>
</dbReference>
<dbReference type="PANTHER" id="PTHR30346">
    <property type="entry name" value="TRANSCRIPTIONAL DUAL REGULATOR HCAR-RELATED"/>
    <property type="match status" value="1"/>
</dbReference>
<comment type="similarity">
    <text evidence="1">Belongs to the LysR transcriptional regulatory family.</text>
</comment>
<dbReference type="InterPro" id="IPR000847">
    <property type="entry name" value="LysR_HTH_N"/>
</dbReference>
<dbReference type="PROSITE" id="PS50931">
    <property type="entry name" value="HTH_LYSR"/>
    <property type="match status" value="1"/>
</dbReference>
<dbReference type="GO" id="GO:0003700">
    <property type="term" value="F:DNA-binding transcription factor activity"/>
    <property type="evidence" value="ECO:0007669"/>
    <property type="project" value="InterPro"/>
</dbReference>
<keyword evidence="2" id="KW-0805">Transcription regulation</keyword>
<dbReference type="Gene3D" id="1.10.10.10">
    <property type="entry name" value="Winged helix-like DNA-binding domain superfamily/Winged helix DNA-binding domain"/>
    <property type="match status" value="1"/>
</dbReference>
<accession>A0A059GD14</accession>
<dbReference type="GO" id="GO:0003677">
    <property type="term" value="F:DNA binding"/>
    <property type="evidence" value="ECO:0007669"/>
    <property type="project" value="UniProtKB-KW"/>
</dbReference>
<dbReference type="FunFam" id="1.10.10.10:FF:000001">
    <property type="entry name" value="LysR family transcriptional regulator"/>
    <property type="match status" value="1"/>
</dbReference>
<dbReference type="eggNOG" id="COG0583">
    <property type="taxonomic scope" value="Bacteria"/>
</dbReference>
<dbReference type="Pfam" id="PF00126">
    <property type="entry name" value="HTH_1"/>
    <property type="match status" value="1"/>
</dbReference>
<proteinExistence type="inferred from homology"/>
<dbReference type="PANTHER" id="PTHR30346:SF26">
    <property type="entry name" value="HYDROGEN PEROXIDE-INDUCIBLE GENES ACTIVATOR"/>
    <property type="match status" value="1"/>
</dbReference>
<evidence type="ECO:0000313" key="8">
    <source>
        <dbReference type="Proteomes" id="UP000024942"/>
    </source>
</evidence>
<evidence type="ECO:0000256" key="3">
    <source>
        <dbReference type="ARBA" id="ARBA00023125"/>
    </source>
</evidence>
<keyword evidence="5" id="KW-0804">Transcription</keyword>
<evidence type="ECO:0000256" key="1">
    <source>
        <dbReference type="ARBA" id="ARBA00009437"/>
    </source>
</evidence>
<evidence type="ECO:0000256" key="4">
    <source>
        <dbReference type="ARBA" id="ARBA00023159"/>
    </source>
</evidence>